<feature type="domain" description="O-antigen ligase-related" evidence="6">
    <location>
        <begin position="139"/>
        <end position="277"/>
    </location>
</feature>
<dbReference type="GO" id="GO:0016020">
    <property type="term" value="C:membrane"/>
    <property type="evidence" value="ECO:0007669"/>
    <property type="project" value="UniProtKB-SubCell"/>
</dbReference>
<keyword evidence="7" id="KW-0436">Ligase</keyword>
<dbReference type="EMBL" id="FMYE01000102">
    <property type="protein sequence ID" value="SDB79667.1"/>
    <property type="molecule type" value="Genomic_DNA"/>
</dbReference>
<evidence type="ECO:0000256" key="1">
    <source>
        <dbReference type="ARBA" id="ARBA00004141"/>
    </source>
</evidence>
<dbReference type="PANTHER" id="PTHR37422:SF13">
    <property type="entry name" value="LIPOPOLYSACCHARIDE BIOSYNTHESIS PROTEIN PA4999-RELATED"/>
    <property type="match status" value="1"/>
</dbReference>
<keyword evidence="4 5" id="KW-0472">Membrane</keyword>
<dbReference type="AlphaFoldDB" id="A0A1G6GCE2"/>
<dbReference type="Pfam" id="PF04932">
    <property type="entry name" value="Wzy_C"/>
    <property type="match status" value="1"/>
</dbReference>
<sequence>MKRILTFEHMCFGVLCLVSVFGYSKGMTDPYIVPKWCFTCLVLLFGIIILLVKCSFGKALYWDVLVCSYIIGGICVFQSLYGIAQWFQIILLQHNCKVVGSFDNSAGFAACLCSGFPFVLLCIKAMKGQKQRIVMGLLNFIFVLSLLVSASRSGLIAITVIISIVLYKYIHIRKKRKIGLFICTLFLFLVGSYFLKKDSADGRLLIWKCSWEMIKEAPLGGHGVDSFRKYYMDYQSTYFERNPNSKFAILADNVQSPFNEYLSIVLNFGFLGLLALLVILGLLFYCYYKKPKLEKKIAMLSILSISVFSIFSYPFTYPFVWVIIFFCIYIIIKDIFRFRMAAFYRNILRGIVLIVCFLFLHSLCRRIKAEYQWCEASRLYNISDFEKLLPILGKDPYFLYNYAVMLYSTNHQEESLEVALLCSKQWTDYDLELLLGDIYVYKKEYALAEFYYKKAAYMCPCRFIPLYKLTRWRN</sequence>
<dbReference type="GO" id="GO:0016874">
    <property type="term" value="F:ligase activity"/>
    <property type="evidence" value="ECO:0007669"/>
    <property type="project" value="UniProtKB-KW"/>
</dbReference>
<name>A0A1G6GCE2_BACOV</name>
<feature type="transmembrane region" description="Helical" evidence="5">
    <location>
        <begin position="343"/>
        <end position="363"/>
    </location>
</feature>
<evidence type="ECO:0000256" key="4">
    <source>
        <dbReference type="ARBA" id="ARBA00023136"/>
    </source>
</evidence>
<dbReference type="PANTHER" id="PTHR37422">
    <property type="entry name" value="TEICHURONIC ACID BIOSYNTHESIS PROTEIN TUAE"/>
    <property type="match status" value="1"/>
</dbReference>
<evidence type="ECO:0000256" key="2">
    <source>
        <dbReference type="ARBA" id="ARBA00022692"/>
    </source>
</evidence>
<gene>
    <name evidence="7" type="ORF">SAMN05192581_11022</name>
</gene>
<feature type="transmembrane region" description="Helical" evidence="5">
    <location>
        <begin position="32"/>
        <end position="52"/>
    </location>
</feature>
<feature type="transmembrane region" description="Helical" evidence="5">
    <location>
        <begin position="178"/>
        <end position="195"/>
    </location>
</feature>
<evidence type="ECO:0000313" key="7">
    <source>
        <dbReference type="EMBL" id="SDB79667.1"/>
    </source>
</evidence>
<proteinExistence type="predicted"/>
<feature type="transmembrane region" description="Helical" evidence="5">
    <location>
        <begin position="297"/>
        <end position="313"/>
    </location>
</feature>
<reference evidence="7 8" key="1">
    <citation type="submission" date="2016-10" db="EMBL/GenBank/DDBJ databases">
        <authorList>
            <person name="de Groot N.N."/>
        </authorList>
    </citation>
    <scope>NUCLEOTIDE SEQUENCE [LARGE SCALE GENOMIC DNA]</scope>
    <source>
        <strain evidence="7 8">NLAE-zl-C500</strain>
    </source>
</reference>
<evidence type="ECO:0000313" key="8">
    <source>
        <dbReference type="Proteomes" id="UP000183670"/>
    </source>
</evidence>
<keyword evidence="2 5" id="KW-0812">Transmembrane</keyword>
<keyword evidence="3 5" id="KW-1133">Transmembrane helix</keyword>
<feature type="transmembrane region" description="Helical" evidence="5">
    <location>
        <begin position="261"/>
        <end position="285"/>
    </location>
</feature>
<protein>
    <submittedName>
        <fullName evidence="7">O-antigen ligase</fullName>
    </submittedName>
</protein>
<evidence type="ECO:0000256" key="5">
    <source>
        <dbReference type="SAM" id="Phobius"/>
    </source>
</evidence>
<feature type="transmembrane region" description="Helical" evidence="5">
    <location>
        <begin position="133"/>
        <end position="149"/>
    </location>
</feature>
<dbReference type="Proteomes" id="UP000183670">
    <property type="component" value="Unassembled WGS sequence"/>
</dbReference>
<accession>A0A1G6GCE2</accession>
<feature type="transmembrane region" description="Helical" evidence="5">
    <location>
        <begin position="107"/>
        <end position="126"/>
    </location>
</feature>
<dbReference type="InterPro" id="IPR007016">
    <property type="entry name" value="O-antigen_ligase-rel_domated"/>
</dbReference>
<evidence type="ECO:0000259" key="6">
    <source>
        <dbReference type="Pfam" id="PF04932"/>
    </source>
</evidence>
<organism evidence="7 8">
    <name type="scientific">Bacteroides ovatus</name>
    <dbReference type="NCBI Taxonomy" id="28116"/>
    <lineage>
        <taxon>Bacteria</taxon>
        <taxon>Pseudomonadati</taxon>
        <taxon>Bacteroidota</taxon>
        <taxon>Bacteroidia</taxon>
        <taxon>Bacteroidales</taxon>
        <taxon>Bacteroidaceae</taxon>
        <taxon>Bacteroides</taxon>
    </lineage>
</organism>
<dbReference type="InterPro" id="IPR051533">
    <property type="entry name" value="WaaL-like"/>
</dbReference>
<evidence type="ECO:0000256" key="3">
    <source>
        <dbReference type="ARBA" id="ARBA00022989"/>
    </source>
</evidence>
<comment type="subcellular location">
    <subcellularLocation>
        <location evidence="1">Membrane</location>
        <topology evidence="1">Multi-pass membrane protein</topology>
    </subcellularLocation>
</comment>
<feature type="transmembrane region" description="Helical" evidence="5">
    <location>
        <begin position="155"/>
        <end position="171"/>
    </location>
</feature>
<feature type="transmembrane region" description="Helical" evidence="5">
    <location>
        <begin position="64"/>
        <end position="87"/>
    </location>
</feature>
<dbReference type="RefSeq" id="WP_074560471.1">
    <property type="nucleotide sequence ID" value="NZ_FMYE01000102.1"/>
</dbReference>